<comment type="similarity">
    <text evidence="3">Belongs to the carnitine/choline acetyltransferase family.</text>
</comment>
<dbReference type="PROSITE" id="PS00439">
    <property type="entry name" value="ACYLTRANSF_C_1"/>
    <property type="match status" value="1"/>
</dbReference>
<name>A0A7M7NF63_STRPU</name>
<keyword evidence="4" id="KW-0813">Transport</keyword>
<dbReference type="FunFam" id="3.30.559.70:FF:000006">
    <property type="entry name" value="Peroxisomal carnitine O-octanoyltransferase"/>
    <property type="match status" value="1"/>
</dbReference>
<dbReference type="Pfam" id="PF00755">
    <property type="entry name" value="Carn_acyltransf"/>
    <property type="match status" value="1"/>
</dbReference>
<dbReference type="GeneID" id="580492"/>
<evidence type="ECO:0000256" key="12">
    <source>
        <dbReference type="ARBA" id="ARBA00066418"/>
    </source>
</evidence>
<dbReference type="InterPro" id="IPR000542">
    <property type="entry name" value="Carn_acyl_trans"/>
</dbReference>
<evidence type="ECO:0000256" key="11">
    <source>
        <dbReference type="ARBA" id="ARBA00052326"/>
    </source>
</evidence>
<keyword evidence="5" id="KW-0808">Transferase</keyword>
<evidence type="ECO:0000256" key="5">
    <source>
        <dbReference type="ARBA" id="ARBA00022679"/>
    </source>
</evidence>
<dbReference type="GO" id="GO:0006631">
    <property type="term" value="P:fatty acid metabolic process"/>
    <property type="evidence" value="ECO:0007669"/>
    <property type="project" value="UniProtKB-KW"/>
</dbReference>
<evidence type="ECO:0000256" key="1">
    <source>
        <dbReference type="ARBA" id="ARBA00004275"/>
    </source>
</evidence>
<evidence type="ECO:0000259" key="15">
    <source>
        <dbReference type="Pfam" id="PF00755"/>
    </source>
</evidence>
<keyword evidence="17" id="KW-1185">Reference proteome</keyword>
<dbReference type="RefSeq" id="XP_030835515.1">
    <property type="nucleotide sequence ID" value="XM_030979655.1"/>
</dbReference>
<protein>
    <recommendedName>
        <fullName evidence="13">Peroxisomal carnitine O-octanoyltransferase</fullName>
        <ecNumber evidence="12">2.3.1.137</ecNumber>
    </recommendedName>
</protein>
<dbReference type="PANTHER" id="PTHR22589:SF67">
    <property type="entry name" value="PEROXISOMAL CARNITINE O-OCTANOYLTRANSFERASE"/>
    <property type="match status" value="1"/>
</dbReference>
<evidence type="ECO:0000256" key="6">
    <source>
        <dbReference type="ARBA" id="ARBA00022832"/>
    </source>
</evidence>
<comment type="catalytic activity">
    <reaction evidence="11">
        <text>octanoyl-CoA + (R)-carnitine = O-octanoyl-(R)-carnitine + CoA</text>
        <dbReference type="Rhea" id="RHEA:17177"/>
        <dbReference type="ChEBI" id="CHEBI:16347"/>
        <dbReference type="ChEBI" id="CHEBI:18102"/>
        <dbReference type="ChEBI" id="CHEBI:57287"/>
        <dbReference type="ChEBI" id="CHEBI:57386"/>
        <dbReference type="EC" id="2.3.1.137"/>
    </reaction>
</comment>
<evidence type="ECO:0000256" key="8">
    <source>
        <dbReference type="ARBA" id="ARBA00023098"/>
    </source>
</evidence>
<keyword evidence="6" id="KW-0276">Fatty acid metabolism</keyword>
<dbReference type="SUPFAM" id="SSF52777">
    <property type="entry name" value="CoA-dependent acyltransferases"/>
    <property type="match status" value="2"/>
</dbReference>
<keyword evidence="8" id="KW-0443">Lipid metabolism</keyword>
<comment type="subcellular location">
    <subcellularLocation>
        <location evidence="1">Peroxisome</location>
    </subcellularLocation>
</comment>
<evidence type="ECO:0000256" key="4">
    <source>
        <dbReference type="ARBA" id="ARBA00022448"/>
    </source>
</evidence>
<dbReference type="Gene3D" id="3.30.559.70">
    <property type="entry name" value="Choline/Carnitine o-acyltransferase, domain 2"/>
    <property type="match status" value="1"/>
</dbReference>
<evidence type="ECO:0000256" key="13">
    <source>
        <dbReference type="ARBA" id="ARBA00067184"/>
    </source>
</evidence>
<dbReference type="RefSeq" id="XP_030835516.1">
    <property type="nucleotide sequence ID" value="XM_030979656.1"/>
</dbReference>
<evidence type="ECO:0000256" key="9">
    <source>
        <dbReference type="ARBA" id="ARBA00023140"/>
    </source>
</evidence>
<reference evidence="16" key="2">
    <citation type="submission" date="2021-01" db="UniProtKB">
        <authorList>
            <consortium name="EnsemblMetazoa"/>
        </authorList>
    </citation>
    <scope>IDENTIFICATION</scope>
</reference>
<evidence type="ECO:0000256" key="7">
    <source>
        <dbReference type="ARBA" id="ARBA00022990"/>
    </source>
</evidence>
<dbReference type="AlphaFoldDB" id="A0A7M7NF63"/>
<dbReference type="OrthoDB" id="240216at2759"/>
<dbReference type="PANTHER" id="PTHR22589">
    <property type="entry name" value="CARNITINE O-ACYLTRANSFERASE"/>
    <property type="match status" value="1"/>
</dbReference>
<reference evidence="17" key="1">
    <citation type="submission" date="2015-02" db="EMBL/GenBank/DDBJ databases">
        <title>Genome sequencing for Strongylocentrotus purpuratus.</title>
        <authorList>
            <person name="Murali S."/>
            <person name="Liu Y."/>
            <person name="Vee V."/>
            <person name="English A."/>
            <person name="Wang M."/>
            <person name="Skinner E."/>
            <person name="Han Y."/>
            <person name="Muzny D.M."/>
            <person name="Worley K.C."/>
            <person name="Gibbs R.A."/>
        </authorList>
    </citation>
    <scope>NUCLEOTIDE SEQUENCE</scope>
</reference>
<dbReference type="EC" id="2.3.1.137" evidence="12"/>
<evidence type="ECO:0000313" key="16">
    <source>
        <dbReference type="EnsemblMetazoa" id="XP_030835516"/>
    </source>
</evidence>
<dbReference type="GO" id="GO:0008458">
    <property type="term" value="F:carnitine O-octanoyltransferase activity"/>
    <property type="evidence" value="ECO:0000318"/>
    <property type="project" value="GO_Central"/>
</dbReference>
<evidence type="ECO:0000256" key="14">
    <source>
        <dbReference type="PIRSR" id="PIRSR600542-1"/>
    </source>
</evidence>
<dbReference type="InParanoid" id="A0A7M7NF63"/>
<accession>A0A7M7NF63</accession>
<dbReference type="OMA" id="NQLMADC"/>
<dbReference type="EnsemblMetazoa" id="XM_030979656">
    <property type="protein sequence ID" value="XP_030835516"/>
    <property type="gene ID" value="LOC580492"/>
</dbReference>
<proteinExistence type="inferred from homology"/>
<dbReference type="InterPro" id="IPR039551">
    <property type="entry name" value="Cho/carn_acyl_trans"/>
</dbReference>
<evidence type="ECO:0000313" key="17">
    <source>
        <dbReference type="Proteomes" id="UP000007110"/>
    </source>
</evidence>
<feature type="domain" description="Choline/carnitine acyltransferase" evidence="15">
    <location>
        <begin position="24"/>
        <end position="597"/>
    </location>
</feature>
<comment type="pathway">
    <text evidence="2">Lipid metabolism; fatty acid beta-oxidation.</text>
</comment>
<keyword evidence="9" id="KW-0576">Peroxisome</keyword>
<keyword evidence="10" id="KW-0012">Acyltransferase</keyword>
<evidence type="ECO:0000256" key="3">
    <source>
        <dbReference type="ARBA" id="ARBA00005232"/>
    </source>
</evidence>
<feature type="active site" description="Proton acceptor" evidence="14">
    <location>
        <position position="326"/>
    </location>
</feature>
<organism evidence="16 17">
    <name type="scientific">Strongylocentrotus purpuratus</name>
    <name type="common">Purple sea urchin</name>
    <dbReference type="NCBI Taxonomy" id="7668"/>
    <lineage>
        <taxon>Eukaryota</taxon>
        <taxon>Metazoa</taxon>
        <taxon>Echinodermata</taxon>
        <taxon>Eleutherozoa</taxon>
        <taxon>Echinozoa</taxon>
        <taxon>Echinoidea</taxon>
        <taxon>Euechinoidea</taxon>
        <taxon>Echinacea</taxon>
        <taxon>Camarodonta</taxon>
        <taxon>Echinidea</taxon>
        <taxon>Strongylocentrotidae</taxon>
        <taxon>Strongylocentrotus</taxon>
    </lineage>
</organism>
<sequence>MDSEVGTATSIERTFQYDDDLPSLPVPKLEDTLKKYLDSVKPLTTDEEYKETERIVGEFGQGIGQELHKKLLERARARKNWLEEWWRDRVYLTSRTPLGVSSMYGANRTMESFWPPCVGSNIERAAISTWYMLRYFEELRRENIPVERSKTGKMTFSMDQARHMFNGSRIPGAEADKLINFFKTEREGSCPNHLIVSCNGHLFRVDPFDSRGKLVSSREFARQLQNVKDRSTTKRGQCMSTLTADERSRYAENQKHLKSLHPVNEQHIKTINTAIVMLALDDSTPSTYTELVQAAMSGRNVHNHWLDKSVLLICNKNGSLSCISDHAPFDAMICVEMIYWGYVKLEKTGGVWPDSDCEVRGDLAQPQELVFVTDSAIEAAIVTAEETHYRMVDNVDILCSYFLNLGKDWCKQYRIHPDFLCQLAIQLAYYRMYGRPAATYETATTRQFNHGRTETCRSCSSESLAWCKAMMDPNATRAEQVELFKAAYIKHFESMSDAMQNKGCDRHLLGLYFISDEMGIPPPEIFLDPGFVKSGGGGNFVLSTSLSGYKPCLGMVPPMCQDGYFFSYRILTDKIEFAVVTYKNSSETDNHAIFKHVTQSLIQIRDITMQTASKL</sequence>
<dbReference type="InterPro" id="IPR042231">
    <property type="entry name" value="Cho/carn_acyl_trans_2"/>
</dbReference>
<dbReference type="Proteomes" id="UP000007110">
    <property type="component" value="Unassembled WGS sequence"/>
</dbReference>
<dbReference type="InterPro" id="IPR023213">
    <property type="entry name" value="CAT-like_dom_sf"/>
</dbReference>
<dbReference type="Gene3D" id="3.30.559.10">
    <property type="entry name" value="Chloramphenicol acetyltransferase-like domain"/>
    <property type="match status" value="1"/>
</dbReference>
<keyword evidence="7" id="KW-0007">Acetylation</keyword>
<dbReference type="KEGG" id="spu:580492"/>
<dbReference type="GO" id="GO:0005777">
    <property type="term" value="C:peroxisome"/>
    <property type="evidence" value="ECO:0000318"/>
    <property type="project" value="GO_Central"/>
</dbReference>
<evidence type="ECO:0000256" key="2">
    <source>
        <dbReference type="ARBA" id="ARBA00005005"/>
    </source>
</evidence>
<evidence type="ECO:0000256" key="10">
    <source>
        <dbReference type="ARBA" id="ARBA00023315"/>
    </source>
</evidence>
<dbReference type="EnsemblMetazoa" id="XM_030979655">
    <property type="protein sequence ID" value="XP_030835515"/>
    <property type="gene ID" value="LOC580492"/>
</dbReference>